<gene>
    <name evidence="1" type="ORF">SAMN02745129_1556</name>
</gene>
<name>A0A1M5RBA8_9GAMM</name>
<proteinExistence type="predicted"/>
<accession>A0A1M5RBA8</accession>
<dbReference type="Proteomes" id="UP000184268">
    <property type="component" value="Unassembled WGS sequence"/>
</dbReference>
<dbReference type="RefSeq" id="WP_067657558.1">
    <property type="nucleotide sequence ID" value="NZ_FQXG01000002.1"/>
</dbReference>
<dbReference type="PROSITE" id="PS51257">
    <property type="entry name" value="PROKAR_LIPOPROTEIN"/>
    <property type="match status" value="1"/>
</dbReference>
<evidence type="ECO:0008006" key="3">
    <source>
        <dbReference type="Google" id="ProtNLM"/>
    </source>
</evidence>
<dbReference type="EMBL" id="FQXG01000002">
    <property type="protein sequence ID" value="SHH23585.1"/>
    <property type="molecule type" value="Genomic_DNA"/>
</dbReference>
<dbReference type="CDD" id="cd06093">
    <property type="entry name" value="PX_domain"/>
    <property type="match status" value="1"/>
</dbReference>
<dbReference type="OrthoDB" id="6248402at2"/>
<protein>
    <recommendedName>
        <fullName evidence="3">Lipoprotein</fullName>
    </recommendedName>
</protein>
<sequence>MTRRFALPLLTLALAACSSDDSTRTPAYPETQIPDAEHVAPLRPGLYMSAQGFANCGIEGVRYAFQDAEGTVVGEVMTSDAQGFIDLAAAPEGAKYVSYAYTPDPQLIRWDSSTFELAMFDGDEQSYRVEIANVEPQHVTPCSAIQGKSKVIYLQDQSEWADAEIQAVGDGVLDYNGGTLVLANDTEVQLLAYQNGQLVGSEQINSADYDDGDELPVTLADAPASLLVEDLMEQEWSEQYLGLRSSRAPMTQSILGQLQDGVVALLGQSDEEFSHSASFEYKQDDVLSLQRIDAQDNLLAAQPMAFGLATDVPFVSSSIDFPFMLSDTLCDSLGGLSYSDLVAFFDDLREKYPAIGIPELPNLPIDPEFIPNCELNQLAYRLGNEKDLETGRFAARYSATYFTGASTEDGLCSSTESDCRLINRNVYAMAEHEQKESQIWPPVIGYSRGNFFVPDLPVELTFQTIGGMIARQAFVVSDQQGPQFLHALANGEAGQLVDNSGDHETPIRKARLKRIGQADLPLEQDQFDARYRSSYQAVGKVN</sequence>
<keyword evidence="2" id="KW-1185">Reference proteome</keyword>
<evidence type="ECO:0000313" key="1">
    <source>
        <dbReference type="EMBL" id="SHH23585.1"/>
    </source>
</evidence>
<dbReference type="AlphaFoldDB" id="A0A1M5RBA8"/>
<reference evidence="1 2" key="1">
    <citation type="submission" date="2016-11" db="EMBL/GenBank/DDBJ databases">
        <authorList>
            <person name="Jaros S."/>
            <person name="Januszkiewicz K."/>
            <person name="Wedrychowicz H."/>
        </authorList>
    </citation>
    <scope>NUCLEOTIDE SEQUENCE [LARGE SCALE GENOMIC DNA]</scope>
    <source>
        <strain evidence="1 2">DSM 16917</strain>
    </source>
</reference>
<organism evidence="1 2">
    <name type="scientific">Ferrimonas marina</name>
    <dbReference type="NCBI Taxonomy" id="299255"/>
    <lineage>
        <taxon>Bacteria</taxon>
        <taxon>Pseudomonadati</taxon>
        <taxon>Pseudomonadota</taxon>
        <taxon>Gammaproteobacteria</taxon>
        <taxon>Alteromonadales</taxon>
        <taxon>Ferrimonadaceae</taxon>
        <taxon>Ferrimonas</taxon>
    </lineage>
</organism>
<evidence type="ECO:0000313" key="2">
    <source>
        <dbReference type="Proteomes" id="UP000184268"/>
    </source>
</evidence>